<dbReference type="STRING" id="1075417.SAMN05421823_102599"/>
<dbReference type="OrthoDB" id="279010at2"/>
<dbReference type="InterPro" id="IPR036388">
    <property type="entry name" value="WH-like_DNA-bd_sf"/>
</dbReference>
<keyword evidence="2" id="KW-0805">Transcription regulation</keyword>
<keyword evidence="6" id="KW-1185">Reference proteome</keyword>
<dbReference type="GO" id="GO:0003677">
    <property type="term" value="F:DNA binding"/>
    <property type="evidence" value="ECO:0007669"/>
    <property type="project" value="UniProtKB-KW"/>
</dbReference>
<dbReference type="PIRSF" id="PIRSF019455">
    <property type="entry name" value="CopR_AtkY"/>
    <property type="match status" value="1"/>
</dbReference>
<dbReference type="InterPro" id="IPR005650">
    <property type="entry name" value="BlaI_family"/>
</dbReference>
<dbReference type="InterPro" id="IPR036390">
    <property type="entry name" value="WH_DNA-bd_sf"/>
</dbReference>
<dbReference type="Proteomes" id="UP000198510">
    <property type="component" value="Unassembled WGS sequence"/>
</dbReference>
<organism evidence="5 6">
    <name type="scientific">Catalinimonas alkaloidigena</name>
    <dbReference type="NCBI Taxonomy" id="1075417"/>
    <lineage>
        <taxon>Bacteria</taxon>
        <taxon>Pseudomonadati</taxon>
        <taxon>Bacteroidota</taxon>
        <taxon>Cytophagia</taxon>
        <taxon>Cytophagales</taxon>
        <taxon>Catalimonadaceae</taxon>
        <taxon>Catalinimonas</taxon>
    </lineage>
</organism>
<reference evidence="5 6" key="1">
    <citation type="submission" date="2016-10" db="EMBL/GenBank/DDBJ databases">
        <authorList>
            <person name="de Groot N.N."/>
        </authorList>
    </citation>
    <scope>NUCLEOTIDE SEQUENCE [LARGE SCALE GENOMIC DNA]</scope>
    <source>
        <strain evidence="5 6">DSM 25186</strain>
    </source>
</reference>
<dbReference type="Gene3D" id="1.10.4040.10">
    <property type="entry name" value="Penicillinase repressor domain"/>
    <property type="match status" value="1"/>
</dbReference>
<dbReference type="Pfam" id="PF03965">
    <property type="entry name" value="Penicillinase_R"/>
    <property type="match status" value="1"/>
</dbReference>
<evidence type="ECO:0000256" key="2">
    <source>
        <dbReference type="ARBA" id="ARBA00023015"/>
    </source>
</evidence>
<evidence type="ECO:0000256" key="4">
    <source>
        <dbReference type="ARBA" id="ARBA00023163"/>
    </source>
</evidence>
<gene>
    <name evidence="5" type="ORF">SAMN05421823_102599</name>
</gene>
<keyword evidence="4" id="KW-0804">Transcription</keyword>
<accession>A0A1G9BF84</accession>
<dbReference type="SUPFAM" id="SSF46785">
    <property type="entry name" value="Winged helix' DNA-binding domain"/>
    <property type="match status" value="1"/>
</dbReference>
<evidence type="ECO:0000313" key="5">
    <source>
        <dbReference type="EMBL" id="SDK38127.1"/>
    </source>
</evidence>
<evidence type="ECO:0000256" key="3">
    <source>
        <dbReference type="ARBA" id="ARBA00023125"/>
    </source>
</evidence>
<dbReference type="Gene3D" id="1.10.10.10">
    <property type="entry name" value="Winged helix-like DNA-binding domain superfamily/Winged helix DNA-binding domain"/>
    <property type="match status" value="1"/>
</dbReference>
<dbReference type="GO" id="GO:0045892">
    <property type="term" value="P:negative regulation of DNA-templated transcription"/>
    <property type="evidence" value="ECO:0007669"/>
    <property type="project" value="InterPro"/>
</dbReference>
<proteinExistence type="inferred from homology"/>
<dbReference type="RefSeq" id="WP_089680391.1">
    <property type="nucleotide sequence ID" value="NZ_FNFO01000002.1"/>
</dbReference>
<comment type="similarity">
    <text evidence="1">Belongs to the BlaI transcriptional regulatory family.</text>
</comment>
<evidence type="ECO:0000256" key="1">
    <source>
        <dbReference type="ARBA" id="ARBA00011046"/>
    </source>
</evidence>
<sequence length="124" mass="14324">MSQPRPTEAELQILQILWQHGPSTVREVHERLNPATGYTTTLKLMQIMHEKGIVDRTPDGRQHVYRALLKEDETQRALLDRFLDTTFRGSAMKLVMQALGNRSTSDEELQQIRTLLDQLEKGKK</sequence>
<dbReference type="AlphaFoldDB" id="A0A1G9BF84"/>
<name>A0A1G9BF84_9BACT</name>
<protein>
    <submittedName>
        <fullName evidence="5">Predicted transcriptional regulator</fullName>
    </submittedName>
</protein>
<dbReference type="EMBL" id="FNFO01000002">
    <property type="protein sequence ID" value="SDK38127.1"/>
    <property type="molecule type" value="Genomic_DNA"/>
</dbReference>
<evidence type="ECO:0000313" key="6">
    <source>
        <dbReference type="Proteomes" id="UP000198510"/>
    </source>
</evidence>
<keyword evidence="3" id="KW-0238">DNA-binding</keyword>